<evidence type="ECO:0000313" key="1">
    <source>
        <dbReference type="EMBL" id="SDE24405.1"/>
    </source>
</evidence>
<organism evidence="1 2">
    <name type="scientific">Bradyrhizobium brasilense</name>
    <dbReference type="NCBI Taxonomy" id="1419277"/>
    <lineage>
        <taxon>Bacteria</taxon>
        <taxon>Pseudomonadati</taxon>
        <taxon>Pseudomonadota</taxon>
        <taxon>Alphaproteobacteria</taxon>
        <taxon>Hyphomicrobiales</taxon>
        <taxon>Nitrobacteraceae</taxon>
        <taxon>Bradyrhizobium</taxon>
    </lineage>
</organism>
<name>A0A1G7BDW6_9BRAD</name>
<dbReference type="EMBL" id="FMZW01000022">
    <property type="protein sequence ID" value="SDE24405.1"/>
    <property type="molecule type" value="Genomic_DNA"/>
</dbReference>
<sequence>MSDYSIVRVGNEYIVQAGEKRILKVSSRRRAVKIMTLAADLLDQETVQQVEDAPSISRDARIVPDESELS</sequence>
<evidence type="ECO:0000313" key="2">
    <source>
        <dbReference type="Proteomes" id="UP000199245"/>
    </source>
</evidence>
<accession>A0A1G7BDW6</accession>
<dbReference type="Proteomes" id="UP000199245">
    <property type="component" value="Unassembled WGS sequence"/>
</dbReference>
<gene>
    <name evidence="1" type="ORF">SAMN05216337_102288</name>
</gene>
<protein>
    <submittedName>
        <fullName evidence="1">Uncharacterized protein</fullName>
    </submittedName>
</protein>
<dbReference type="RefSeq" id="WP_028333512.1">
    <property type="nucleotide sequence ID" value="NZ_FMZW01000022.1"/>
</dbReference>
<dbReference type="AlphaFoldDB" id="A0A1G7BDW6"/>
<reference evidence="1 2" key="1">
    <citation type="submission" date="2016-10" db="EMBL/GenBank/DDBJ databases">
        <authorList>
            <person name="de Groot N.N."/>
        </authorList>
    </citation>
    <scope>NUCLEOTIDE SEQUENCE [LARGE SCALE GENOMIC DNA]</scope>
    <source>
        <strain evidence="1 2">R5</strain>
    </source>
</reference>
<proteinExistence type="predicted"/>